<dbReference type="Proteomes" id="UP000464378">
    <property type="component" value="Chromosome"/>
</dbReference>
<keyword evidence="1" id="KW-0802">TPR repeat</keyword>
<feature type="region of interest" description="Disordered" evidence="2">
    <location>
        <begin position="208"/>
        <end position="227"/>
    </location>
</feature>
<feature type="repeat" description="TPR" evidence="1">
    <location>
        <begin position="239"/>
        <end position="272"/>
    </location>
</feature>
<dbReference type="InterPro" id="IPR019734">
    <property type="entry name" value="TPR_rpt"/>
</dbReference>
<keyword evidence="3" id="KW-1133">Transmembrane helix</keyword>
<accession>A0A6C2YPT8</accession>
<dbReference type="PROSITE" id="PS50005">
    <property type="entry name" value="TPR"/>
    <property type="match status" value="1"/>
</dbReference>
<evidence type="ECO:0000313" key="4">
    <source>
        <dbReference type="EMBL" id="VIP03143.1"/>
    </source>
</evidence>
<sequence>MGLLGDFLSTARVTGPRQRLLKFNLRAEPAGRDRPVIQVTGRAPGFWSALLSIFGLATENTLTVTANEVIRESRSKGGNSITVIPMRQVASVLKLTQSSSLLLLLGALGVLGMATLMFLLSFALGKQGEALLSIAGSMSIPGALMLVSFFTFKPRMALLITSTGSHSLGICLEPSNVKGESITLDRLDEMVEVIHDLIRAANSASAAPIPAESRATGRRAEPEAEPMEPEFVEDFEESAANLFRQGAALYKQGRHEEAVEIWRRVASDYPETSAGQAAARNLRKL</sequence>
<gene>
    <name evidence="4" type="ORF">GMBLW1_08170</name>
</gene>
<dbReference type="KEGG" id="tim:GMBLW1_08170"/>
<keyword evidence="3" id="KW-0472">Membrane</keyword>
<dbReference type="EMBL" id="LR593887">
    <property type="protein sequence ID" value="VTS03516.1"/>
    <property type="molecule type" value="Genomic_DNA"/>
</dbReference>
<dbReference type="EMBL" id="LR586016">
    <property type="protein sequence ID" value="VIP03143.1"/>
    <property type="molecule type" value="Genomic_DNA"/>
</dbReference>
<protein>
    <submittedName>
        <fullName evidence="4">Tetratricopeptide tpr_1 repeat-containing protein</fullName>
    </submittedName>
</protein>
<dbReference type="InterPro" id="IPR011990">
    <property type="entry name" value="TPR-like_helical_dom_sf"/>
</dbReference>
<feature type="transmembrane region" description="Helical" evidence="3">
    <location>
        <begin position="101"/>
        <end position="124"/>
    </location>
</feature>
<dbReference type="AlphaFoldDB" id="A0A6C2YPT8"/>
<reference evidence="4" key="1">
    <citation type="submission" date="2019-04" db="EMBL/GenBank/DDBJ databases">
        <authorList>
            <consortium name="Science for Life Laboratories"/>
        </authorList>
    </citation>
    <scope>NUCLEOTIDE SEQUENCE</scope>
    <source>
        <strain evidence="4">MBLW1</strain>
    </source>
</reference>
<evidence type="ECO:0000256" key="2">
    <source>
        <dbReference type="SAM" id="MobiDB-lite"/>
    </source>
</evidence>
<name>A0A6C2YPT8_9BACT</name>
<dbReference type="RefSeq" id="WP_162658238.1">
    <property type="nucleotide sequence ID" value="NZ_LR593887.1"/>
</dbReference>
<dbReference type="InParanoid" id="A0A6C2YPT8"/>
<evidence type="ECO:0000256" key="3">
    <source>
        <dbReference type="SAM" id="Phobius"/>
    </source>
</evidence>
<evidence type="ECO:0000313" key="5">
    <source>
        <dbReference type="Proteomes" id="UP000464378"/>
    </source>
</evidence>
<organism evidence="4">
    <name type="scientific">Tuwongella immobilis</name>
    <dbReference type="NCBI Taxonomy" id="692036"/>
    <lineage>
        <taxon>Bacteria</taxon>
        <taxon>Pseudomonadati</taxon>
        <taxon>Planctomycetota</taxon>
        <taxon>Planctomycetia</taxon>
        <taxon>Gemmatales</taxon>
        <taxon>Gemmataceae</taxon>
        <taxon>Tuwongella</taxon>
    </lineage>
</organism>
<keyword evidence="5" id="KW-1185">Reference proteome</keyword>
<evidence type="ECO:0000256" key="1">
    <source>
        <dbReference type="PROSITE-ProRule" id="PRU00339"/>
    </source>
</evidence>
<dbReference type="Pfam" id="PF13174">
    <property type="entry name" value="TPR_6"/>
    <property type="match status" value="1"/>
</dbReference>
<proteinExistence type="predicted"/>
<dbReference type="Gene3D" id="1.25.40.10">
    <property type="entry name" value="Tetratricopeptide repeat domain"/>
    <property type="match status" value="1"/>
</dbReference>
<keyword evidence="3" id="KW-0812">Transmembrane</keyword>
<feature type="transmembrane region" description="Helical" evidence="3">
    <location>
        <begin position="130"/>
        <end position="152"/>
    </location>
</feature>